<evidence type="ECO:0000256" key="2">
    <source>
        <dbReference type="ARBA" id="ARBA00022857"/>
    </source>
</evidence>
<keyword evidence="2" id="KW-0521">NADP</keyword>
<dbReference type="STRING" id="1192034.CAP_5988"/>
<dbReference type="PANTHER" id="PTHR38011:SF7">
    <property type="entry name" value="2,5-DIAMINO-6-RIBOSYLAMINO-4(3H)-PYRIMIDINONE 5'-PHOSPHATE REDUCTASE"/>
    <property type="match status" value="1"/>
</dbReference>
<name>A0A017TH15_9BACT</name>
<evidence type="ECO:0000313" key="5">
    <source>
        <dbReference type="EMBL" id="EYF08227.1"/>
    </source>
</evidence>
<evidence type="ECO:0000256" key="1">
    <source>
        <dbReference type="ARBA" id="ARBA00005104"/>
    </source>
</evidence>
<dbReference type="AlphaFoldDB" id="A0A017TH15"/>
<dbReference type="eggNOG" id="COG1985">
    <property type="taxonomic scope" value="Bacteria"/>
</dbReference>
<keyword evidence="6" id="KW-1185">Reference proteome</keyword>
<comment type="pathway">
    <text evidence="1">Cofactor biosynthesis; riboflavin biosynthesis.</text>
</comment>
<organism evidence="5 6">
    <name type="scientific">Chondromyces apiculatus DSM 436</name>
    <dbReference type="NCBI Taxonomy" id="1192034"/>
    <lineage>
        <taxon>Bacteria</taxon>
        <taxon>Pseudomonadati</taxon>
        <taxon>Myxococcota</taxon>
        <taxon>Polyangia</taxon>
        <taxon>Polyangiales</taxon>
        <taxon>Polyangiaceae</taxon>
        <taxon>Chondromyces</taxon>
    </lineage>
</organism>
<dbReference type="EMBL" id="ASRX01000005">
    <property type="protein sequence ID" value="EYF08227.1"/>
    <property type="molecule type" value="Genomic_DNA"/>
</dbReference>
<reference evidence="5 6" key="1">
    <citation type="submission" date="2013-05" db="EMBL/GenBank/DDBJ databases">
        <title>Genome assembly of Chondromyces apiculatus DSM 436.</title>
        <authorList>
            <person name="Sharma G."/>
            <person name="Khatri I."/>
            <person name="Kaur C."/>
            <person name="Mayilraj S."/>
            <person name="Subramanian S."/>
        </authorList>
    </citation>
    <scope>NUCLEOTIDE SEQUENCE [LARGE SCALE GENOMIC DNA]</scope>
    <source>
        <strain evidence="5 6">DSM 436</strain>
    </source>
</reference>
<gene>
    <name evidence="5" type="ORF">CAP_5988</name>
</gene>
<evidence type="ECO:0000256" key="3">
    <source>
        <dbReference type="ARBA" id="ARBA00023002"/>
    </source>
</evidence>
<dbReference type="Proteomes" id="UP000019678">
    <property type="component" value="Unassembled WGS sequence"/>
</dbReference>
<comment type="caution">
    <text evidence="5">The sequence shown here is derived from an EMBL/GenBank/DDBJ whole genome shotgun (WGS) entry which is preliminary data.</text>
</comment>
<dbReference type="InterPro" id="IPR050765">
    <property type="entry name" value="Riboflavin_Biosynth_HTPR"/>
</dbReference>
<feature type="domain" description="Bacterial bifunctional deaminase-reductase C-terminal" evidence="4">
    <location>
        <begin position="64"/>
        <end position="208"/>
    </location>
</feature>
<dbReference type="GO" id="GO:0008703">
    <property type="term" value="F:5-amino-6-(5-phosphoribosylamino)uracil reductase activity"/>
    <property type="evidence" value="ECO:0007669"/>
    <property type="project" value="InterPro"/>
</dbReference>
<dbReference type="SUPFAM" id="SSF53597">
    <property type="entry name" value="Dihydrofolate reductase-like"/>
    <property type="match status" value="1"/>
</dbReference>
<evidence type="ECO:0000259" key="4">
    <source>
        <dbReference type="Pfam" id="PF01872"/>
    </source>
</evidence>
<proteinExistence type="predicted"/>
<dbReference type="PANTHER" id="PTHR38011">
    <property type="entry name" value="DIHYDROFOLATE REDUCTASE FAMILY PROTEIN (AFU_ORTHOLOGUE AFUA_8G06820)"/>
    <property type="match status" value="1"/>
</dbReference>
<sequence>MAPSVDGRIVTASWKLPSTLYAEYERTARTFDADAWMIGRVSMAPYAGKASIPKRKVAPVPRKDFIARRDAGSYAIALDPSGKLRWRSNDIDGEHVITVLTEKVSDAYLAFLQSKGISYLFGGRSDVNLKRALEKLHQVFGIKKLLLEGGGKINGSFLAADLVDELSLLIAPVADGSIDTPTLFDAGAVPVARRLKLKSVQKRSGDLVWLRYTRAR</sequence>
<protein>
    <submittedName>
        <fullName evidence="5">Bifunctional deaminase-reductase domain protein</fullName>
    </submittedName>
</protein>
<dbReference type="GO" id="GO:0009231">
    <property type="term" value="P:riboflavin biosynthetic process"/>
    <property type="evidence" value="ECO:0007669"/>
    <property type="project" value="InterPro"/>
</dbReference>
<dbReference type="InterPro" id="IPR024072">
    <property type="entry name" value="DHFR-like_dom_sf"/>
</dbReference>
<accession>A0A017TH15</accession>
<dbReference type="Pfam" id="PF01872">
    <property type="entry name" value="RibD_C"/>
    <property type="match status" value="1"/>
</dbReference>
<keyword evidence="3" id="KW-0560">Oxidoreductase</keyword>
<dbReference type="InterPro" id="IPR002734">
    <property type="entry name" value="RibDG_C"/>
</dbReference>
<evidence type="ECO:0000313" key="6">
    <source>
        <dbReference type="Proteomes" id="UP000019678"/>
    </source>
</evidence>
<dbReference type="Gene3D" id="3.40.430.10">
    <property type="entry name" value="Dihydrofolate Reductase, subunit A"/>
    <property type="match status" value="1"/>
</dbReference>